<protein>
    <submittedName>
        <fullName evidence="2">Uncharacterized protein</fullName>
    </submittedName>
</protein>
<dbReference type="EMBL" id="BMAO01036298">
    <property type="protein sequence ID" value="GFR09607.1"/>
    <property type="molecule type" value="Genomic_DNA"/>
</dbReference>
<sequence>DFSIIANDASKNKQITSIAGKMELDYCDLCAEMEHRLSALENLFKKYENMKEVDDIVDLKKGKKKGPPPPCTTPEPSSPVPLATRGTKRRAALQPLGGPPPKRMSSPPPPSPSTPEPSAPVPLATRGTKRRAVLQPVGASPKRSKLPQLCPTTEPTSPGPVAARGNGSPCPNSMTARAPVLADKIIEAPSCNRYNLRPRKKLSAVDFSKSKGDKDHLSKSKSGVRKELLAREGDLSGSLESGKFMCDPKICPLTYLDVFFTSSIGDVRGGARKFTRRPPVPQNRRKIFPLDSITLMLM</sequence>
<feature type="compositionally biased region" description="Pro residues" evidence="1">
    <location>
        <begin position="97"/>
        <end position="120"/>
    </location>
</feature>
<evidence type="ECO:0000313" key="3">
    <source>
        <dbReference type="Proteomes" id="UP000887116"/>
    </source>
</evidence>
<comment type="caution">
    <text evidence="2">The sequence shown here is derived from an EMBL/GenBank/DDBJ whole genome shotgun (WGS) entry which is preliminary data.</text>
</comment>
<evidence type="ECO:0000256" key="1">
    <source>
        <dbReference type="SAM" id="MobiDB-lite"/>
    </source>
</evidence>
<feature type="compositionally biased region" description="Basic and acidic residues" evidence="1">
    <location>
        <begin position="208"/>
        <end position="225"/>
    </location>
</feature>
<feature type="region of interest" description="Disordered" evidence="1">
    <location>
        <begin position="58"/>
        <end position="170"/>
    </location>
</feature>
<dbReference type="Proteomes" id="UP000887116">
    <property type="component" value="Unassembled WGS sequence"/>
</dbReference>
<organism evidence="2 3">
    <name type="scientific">Trichonephila clavata</name>
    <name type="common">Joro spider</name>
    <name type="synonym">Nephila clavata</name>
    <dbReference type="NCBI Taxonomy" id="2740835"/>
    <lineage>
        <taxon>Eukaryota</taxon>
        <taxon>Metazoa</taxon>
        <taxon>Ecdysozoa</taxon>
        <taxon>Arthropoda</taxon>
        <taxon>Chelicerata</taxon>
        <taxon>Arachnida</taxon>
        <taxon>Araneae</taxon>
        <taxon>Araneomorphae</taxon>
        <taxon>Entelegynae</taxon>
        <taxon>Araneoidea</taxon>
        <taxon>Nephilidae</taxon>
        <taxon>Trichonephila</taxon>
    </lineage>
</organism>
<gene>
    <name evidence="2" type="ORF">TNCT_688241</name>
</gene>
<feature type="region of interest" description="Disordered" evidence="1">
    <location>
        <begin position="205"/>
        <end position="225"/>
    </location>
</feature>
<feature type="non-terminal residue" evidence="2">
    <location>
        <position position="1"/>
    </location>
</feature>
<proteinExistence type="predicted"/>
<feature type="compositionally biased region" description="Pro residues" evidence="1">
    <location>
        <begin position="67"/>
        <end position="79"/>
    </location>
</feature>
<dbReference type="AlphaFoldDB" id="A0A8X6LIH2"/>
<evidence type="ECO:0000313" key="2">
    <source>
        <dbReference type="EMBL" id="GFR09607.1"/>
    </source>
</evidence>
<name>A0A8X6LIH2_TRICU</name>
<accession>A0A8X6LIH2</accession>
<reference evidence="2" key="1">
    <citation type="submission" date="2020-07" db="EMBL/GenBank/DDBJ databases">
        <title>Multicomponent nature underlies the extraordinary mechanical properties of spider dragline silk.</title>
        <authorList>
            <person name="Kono N."/>
            <person name="Nakamura H."/>
            <person name="Mori M."/>
            <person name="Yoshida Y."/>
            <person name="Ohtoshi R."/>
            <person name="Malay A.D."/>
            <person name="Moran D.A.P."/>
            <person name="Tomita M."/>
            <person name="Numata K."/>
            <person name="Arakawa K."/>
        </authorList>
    </citation>
    <scope>NUCLEOTIDE SEQUENCE</scope>
</reference>
<keyword evidence="3" id="KW-1185">Reference proteome</keyword>